<evidence type="ECO:0000256" key="3">
    <source>
        <dbReference type="ARBA" id="ARBA00023163"/>
    </source>
</evidence>
<dbReference type="Gene3D" id="1.25.40.10">
    <property type="entry name" value="Tetratricopeptide repeat domain"/>
    <property type="match status" value="1"/>
</dbReference>
<evidence type="ECO:0000256" key="2">
    <source>
        <dbReference type="ARBA" id="ARBA00023125"/>
    </source>
</evidence>
<feature type="domain" description="HTH araC/xylS-type" evidence="4">
    <location>
        <begin position="493"/>
        <end position="594"/>
    </location>
</feature>
<sequence>MHAVINSKSIAVLPFINIGSDENEYFSDGISEEIINALTKIEGLKVTARTSSFFYKNKSLDARHIGNELGVETLLEGSVRIINERVRITAQLIRTDNGFHMWSENFDRKLSDIFELQDEISLLIADKIRENFGHFELQEHLVIPTTKNIEAYQKLLKGRELRMRWNGADVASAIAFFDESIELDPQYPDAYFEKGWCIGMLASWGYMDKTEGLVQADRNIDIGLQLNPDSSIGHYAKGTISFWGYWNYKDAFKHLERSLEINPNAAEIRDALADCYAGLGNIDKALENNAIALRINPLSANLHFTHANLIYFKKQFKDAIIHLNKALNIDPTFPLAHEMMVAALIFDNQPEALKNHIEKNSEWLSRPKCCMAIYDLMYKVSRFKISDIELSHEQNKKSLPLRAWDLYLEVYRNNHSKALNILTERINARSGQLFSFQNDLFLQPLHNYEDYQSLVAIVFQSSVIPKLKQKTISTDKETPFTEDELSKAITSLEKAMILGKEYCKPELSLKQLAFKINIHPNKLSWLLNNHFGKNFNDFINQYRIKEFQQLAILPENKHITLLGLAYDSGFNSKTVFNTFFKKETGKTPKKWVKANS</sequence>
<gene>
    <name evidence="5" type="ORF">SAMN05192545_3125</name>
</gene>
<dbReference type="InterPro" id="IPR018060">
    <property type="entry name" value="HTH_AraC"/>
</dbReference>
<keyword evidence="2" id="KW-0238">DNA-binding</keyword>
<protein>
    <submittedName>
        <fullName evidence="5">TolB amino-terminal domain-containing protein</fullName>
    </submittedName>
</protein>
<keyword evidence="6" id="KW-1185">Reference proteome</keyword>
<accession>A0ABY0UVI6</accession>
<dbReference type="Pfam" id="PF14559">
    <property type="entry name" value="TPR_19"/>
    <property type="match status" value="1"/>
</dbReference>
<keyword evidence="1" id="KW-0805">Transcription regulation</keyword>
<dbReference type="SMART" id="SM00028">
    <property type="entry name" value="TPR"/>
    <property type="match status" value="3"/>
</dbReference>
<dbReference type="InterPro" id="IPR009057">
    <property type="entry name" value="Homeodomain-like_sf"/>
</dbReference>
<evidence type="ECO:0000256" key="1">
    <source>
        <dbReference type="ARBA" id="ARBA00023015"/>
    </source>
</evidence>
<dbReference type="PANTHER" id="PTHR43280:SF29">
    <property type="entry name" value="ARAC-FAMILY TRANSCRIPTIONAL REGULATOR"/>
    <property type="match status" value="1"/>
</dbReference>
<dbReference type="InterPro" id="IPR011990">
    <property type="entry name" value="TPR-like_helical_dom_sf"/>
</dbReference>
<dbReference type="SMART" id="SM00342">
    <property type="entry name" value="HTH_ARAC"/>
    <property type="match status" value="1"/>
</dbReference>
<dbReference type="Gene3D" id="1.10.10.60">
    <property type="entry name" value="Homeodomain-like"/>
    <property type="match status" value="2"/>
</dbReference>
<evidence type="ECO:0000259" key="4">
    <source>
        <dbReference type="PROSITE" id="PS01124"/>
    </source>
</evidence>
<reference evidence="5 6" key="1">
    <citation type="submission" date="2016-10" db="EMBL/GenBank/DDBJ databases">
        <authorList>
            <person name="Varghese N."/>
            <person name="Submissions S."/>
        </authorList>
    </citation>
    <scope>NUCLEOTIDE SEQUENCE [LARGE SCALE GENOMIC DNA]</scope>
    <source>
        <strain evidence="5 6">MAR_2009_60</strain>
    </source>
</reference>
<proteinExistence type="predicted"/>
<dbReference type="SUPFAM" id="SSF46689">
    <property type="entry name" value="Homeodomain-like"/>
    <property type="match status" value="1"/>
</dbReference>
<dbReference type="SUPFAM" id="SSF48452">
    <property type="entry name" value="TPR-like"/>
    <property type="match status" value="1"/>
</dbReference>
<dbReference type="Proteomes" id="UP000199574">
    <property type="component" value="Chromosome I"/>
</dbReference>
<dbReference type="PROSITE" id="PS01124">
    <property type="entry name" value="HTH_ARAC_FAMILY_2"/>
    <property type="match status" value="1"/>
</dbReference>
<dbReference type="InterPro" id="IPR019734">
    <property type="entry name" value="TPR_rpt"/>
</dbReference>
<evidence type="ECO:0000313" key="6">
    <source>
        <dbReference type="Proteomes" id="UP000199574"/>
    </source>
</evidence>
<organism evidence="5 6">
    <name type="scientific">Maribacter dokdonensis</name>
    <dbReference type="NCBI Taxonomy" id="320912"/>
    <lineage>
        <taxon>Bacteria</taxon>
        <taxon>Pseudomonadati</taxon>
        <taxon>Bacteroidota</taxon>
        <taxon>Flavobacteriia</taxon>
        <taxon>Flavobacteriales</taxon>
        <taxon>Flavobacteriaceae</taxon>
        <taxon>Maribacter</taxon>
    </lineage>
</organism>
<evidence type="ECO:0000313" key="5">
    <source>
        <dbReference type="EMBL" id="SDT24064.1"/>
    </source>
</evidence>
<name>A0ABY0UVI6_9FLAO</name>
<keyword evidence="3" id="KW-0804">Transcription</keyword>
<dbReference type="Pfam" id="PF12833">
    <property type="entry name" value="HTH_18"/>
    <property type="match status" value="1"/>
</dbReference>
<dbReference type="EMBL" id="LT629754">
    <property type="protein sequence ID" value="SDT24064.1"/>
    <property type="molecule type" value="Genomic_DNA"/>
</dbReference>
<dbReference type="PANTHER" id="PTHR43280">
    <property type="entry name" value="ARAC-FAMILY TRANSCRIPTIONAL REGULATOR"/>
    <property type="match status" value="1"/>
</dbReference>